<evidence type="ECO:0000256" key="2">
    <source>
        <dbReference type="SAM" id="Coils"/>
    </source>
</evidence>
<dbReference type="PANTHER" id="PTHR30203:SF33">
    <property type="entry name" value="BLR4455 PROTEIN"/>
    <property type="match status" value="1"/>
</dbReference>
<proteinExistence type="inferred from homology"/>
<gene>
    <name evidence="3" type="ORF">STSP2_02613</name>
</gene>
<dbReference type="PANTHER" id="PTHR30203">
    <property type="entry name" value="OUTER MEMBRANE CATION EFFLUX PROTEIN"/>
    <property type="match status" value="1"/>
</dbReference>
<keyword evidence="2" id="KW-0175">Coiled coil</keyword>
<dbReference type="KEGG" id="alus:STSP2_02613"/>
<dbReference type="InterPro" id="IPR003423">
    <property type="entry name" value="OMP_efflux"/>
</dbReference>
<dbReference type="GO" id="GO:0015562">
    <property type="term" value="F:efflux transmembrane transporter activity"/>
    <property type="evidence" value="ECO:0007669"/>
    <property type="project" value="InterPro"/>
</dbReference>
<feature type="coiled-coil region" evidence="2">
    <location>
        <begin position="335"/>
        <end position="362"/>
    </location>
</feature>
<dbReference type="AlphaFoldDB" id="A0A1U9NNE2"/>
<keyword evidence="4" id="KW-1185">Reference proteome</keyword>
<dbReference type="Gene3D" id="1.20.1600.10">
    <property type="entry name" value="Outer membrane efflux proteins (OEP)"/>
    <property type="match status" value="1"/>
</dbReference>
<dbReference type="Pfam" id="PF02321">
    <property type="entry name" value="OEP"/>
    <property type="match status" value="1"/>
</dbReference>
<dbReference type="STRING" id="1936003.STSP2_02613"/>
<dbReference type="PROSITE" id="PS51257">
    <property type="entry name" value="PROKAR_LIPOPROTEIN"/>
    <property type="match status" value="1"/>
</dbReference>
<comment type="similarity">
    <text evidence="1">Belongs to the outer membrane factor (OMF) (TC 1.B.17) family.</text>
</comment>
<reference evidence="4" key="1">
    <citation type="submission" date="2017-02" db="EMBL/GenBank/DDBJ databases">
        <title>Comparative genomics and description of representatives of a novel lineage of planctomycetes thriving in anoxic sediments.</title>
        <authorList>
            <person name="Spring S."/>
            <person name="Bunk B."/>
            <person name="Sproer C."/>
        </authorList>
    </citation>
    <scope>NUCLEOTIDE SEQUENCE [LARGE SCALE GENOMIC DNA]</scope>
    <source>
        <strain evidence="4">ST-NAGAB-D1</strain>
    </source>
</reference>
<protein>
    <submittedName>
        <fullName evidence="3">Type I secretion outer membrane protein, TolC family</fullName>
    </submittedName>
</protein>
<evidence type="ECO:0000256" key="1">
    <source>
        <dbReference type="ARBA" id="ARBA00007613"/>
    </source>
</evidence>
<dbReference type="SUPFAM" id="SSF56954">
    <property type="entry name" value="Outer membrane efflux proteins (OEP)"/>
    <property type="match status" value="1"/>
</dbReference>
<organism evidence="3 4">
    <name type="scientific">Anaerohalosphaera lusitana</name>
    <dbReference type="NCBI Taxonomy" id="1936003"/>
    <lineage>
        <taxon>Bacteria</taxon>
        <taxon>Pseudomonadati</taxon>
        <taxon>Planctomycetota</taxon>
        <taxon>Phycisphaerae</taxon>
        <taxon>Sedimentisphaerales</taxon>
        <taxon>Anaerohalosphaeraceae</taxon>
        <taxon>Anaerohalosphaera</taxon>
    </lineage>
</organism>
<dbReference type="InterPro" id="IPR010131">
    <property type="entry name" value="MdtP/NodT-like"/>
</dbReference>
<evidence type="ECO:0000313" key="4">
    <source>
        <dbReference type="Proteomes" id="UP000189674"/>
    </source>
</evidence>
<sequence length="536" mass="60653" precursor="true">MSNLCRSVRSISLFALVGLLVFSFGCKTPDEYKSEADEDVYKILNNKWQERFGYKANYRISDGEPNQIDVVSRIPESGVLSQASAVEMATNFNRSYQTQKESLYLSALDLTLTRYQYATQWFGTVDAFYENTPADESTTIESSGGVRRDFLLGDGILIGTSLTADWFRYLTGDPQTSLGSVLSASLAAPLIGNGAGRIARENLTQAERNVLYNIRSFNRFRKDFVVSVISEYYRVLLQKNRVEIQQASYQRLVDSTNQLRMEVEVGQRPAYDLAEAEQRLLSAEQNVVSAVQNYEQALDNFKITLALPTDVDVELDPDELTALQDIGVSEPEYSAEEAIKTAQELRLDLSNVRDRLDDSERKLILAADGLVTQVDLVASADVDSTPDTEITRLRFHDGAYSAGITANLPLDRRAERNDYREALINVQRQQRDYDEEVDRVKLQVRDAYRELVQTAESYRIQKMGLELAEKRVQVEKLSLQYGRGTVRLLLDSEDALVQAQDDVLNALVDHMIAKLSFFRDVGILRVKPDGMWEQDR</sequence>
<dbReference type="Proteomes" id="UP000189674">
    <property type="component" value="Chromosome"/>
</dbReference>
<dbReference type="RefSeq" id="WP_169853196.1">
    <property type="nucleotide sequence ID" value="NZ_CP019791.1"/>
</dbReference>
<dbReference type="EMBL" id="CP019791">
    <property type="protein sequence ID" value="AQT69423.1"/>
    <property type="molecule type" value="Genomic_DNA"/>
</dbReference>
<accession>A0A1U9NNE2</accession>
<name>A0A1U9NNE2_9BACT</name>
<evidence type="ECO:0000313" key="3">
    <source>
        <dbReference type="EMBL" id="AQT69423.1"/>
    </source>
</evidence>